<feature type="compositionally biased region" description="Polar residues" evidence="5">
    <location>
        <begin position="506"/>
        <end position="515"/>
    </location>
</feature>
<feature type="domain" description="RING-type" evidence="6">
    <location>
        <begin position="84"/>
        <end position="132"/>
    </location>
</feature>
<accession>A0ABR0S9U0</accession>
<dbReference type="InterPro" id="IPR001841">
    <property type="entry name" value="Znf_RING"/>
</dbReference>
<dbReference type="Pfam" id="PF13445">
    <property type="entry name" value="zf-RING_UBOX"/>
    <property type="match status" value="1"/>
</dbReference>
<dbReference type="InterPro" id="IPR027370">
    <property type="entry name" value="Znf-RING_euk"/>
</dbReference>
<evidence type="ECO:0000259" key="7">
    <source>
        <dbReference type="PROSITE" id="PS51787"/>
    </source>
</evidence>
<dbReference type="Gene3D" id="3.30.40.10">
    <property type="entry name" value="Zinc/RING finger domain, C3HC4 (zinc finger)"/>
    <property type="match status" value="2"/>
</dbReference>
<dbReference type="Pfam" id="PF02190">
    <property type="entry name" value="LON_substr_bdg"/>
    <property type="match status" value="1"/>
</dbReference>
<dbReference type="PANTHER" id="PTHR23327">
    <property type="entry name" value="RING FINGER PROTEIN 127"/>
    <property type="match status" value="1"/>
</dbReference>
<organism evidence="8 9">
    <name type="scientific">Cladobotryum mycophilum</name>
    <dbReference type="NCBI Taxonomy" id="491253"/>
    <lineage>
        <taxon>Eukaryota</taxon>
        <taxon>Fungi</taxon>
        <taxon>Dikarya</taxon>
        <taxon>Ascomycota</taxon>
        <taxon>Pezizomycotina</taxon>
        <taxon>Sordariomycetes</taxon>
        <taxon>Hypocreomycetidae</taxon>
        <taxon>Hypocreales</taxon>
        <taxon>Hypocreaceae</taxon>
        <taxon>Cladobotryum</taxon>
    </lineage>
</organism>
<dbReference type="PROSITE" id="PS51787">
    <property type="entry name" value="LON_N"/>
    <property type="match status" value="1"/>
</dbReference>
<evidence type="ECO:0000313" key="9">
    <source>
        <dbReference type="Proteomes" id="UP001338125"/>
    </source>
</evidence>
<evidence type="ECO:0000256" key="4">
    <source>
        <dbReference type="PROSITE-ProRule" id="PRU00175"/>
    </source>
</evidence>
<dbReference type="PROSITE" id="PS50089">
    <property type="entry name" value="ZF_RING_2"/>
    <property type="match status" value="2"/>
</dbReference>
<feature type="region of interest" description="Disordered" evidence="5">
    <location>
        <begin position="488"/>
        <end position="519"/>
    </location>
</feature>
<keyword evidence="3" id="KW-0862">Zinc</keyword>
<dbReference type="EMBL" id="JAVFKD010000015">
    <property type="protein sequence ID" value="KAK5988929.1"/>
    <property type="molecule type" value="Genomic_DNA"/>
</dbReference>
<evidence type="ECO:0000259" key="6">
    <source>
        <dbReference type="PROSITE" id="PS50089"/>
    </source>
</evidence>
<feature type="domain" description="RING-type" evidence="6">
    <location>
        <begin position="271"/>
        <end position="309"/>
    </location>
</feature>
<feature type="compositionally biased region" description="Pro residues" evidence="5">
    <location>
        <begin position="25"/>
        <end position="38"/>
    </location>
</feature>
<dbReference type="SMART" id="SM00184">
    <property type="entry name" value="RING"/>
    <property type="match status" value="2"/>
</dbReference>
<dbReference type="InterPro" id="IPR013083">
    <property type="entry name" value="Znf_RING/FYVE/PHD"/>
</dbReference>
<dbReference type="CDD" id="cd16514">
    <property type="entry name" value="RING-HC_LONFs_rpt2"/>
    <property type="match status" value="1"/>
</dbReference>
<dbReference type="PROSITE" id="PS00518">
    <property type="entry name" value="ZF_RING_1"/>
    <property type="match status" value="1"/>
</dbReference>
<dbReference type="InterPro" id="IPR017907">
    <property type="entry name" value="Znf_RING_CS"/>
</dbReference>
<comment type="caution">
    <text evidence="8">The sequence shown here is derived from an EMBL/GenBank/DDBJ whole genome shotgun (WGS) entry which is preliminary data.</text>
</comment>
<dbReference type="Proteomes" id="UP001338125">
    <property type="component" value="Unassembled WGS sequence"/>
</dbReference>
<dbReference type="Pfam" id="PF13923">
    <property type="entry name" value="zf-C3HC4_2"/>
    <property type="match status" value="1"/>
</dbReference>
<dbReference type="InterPro" id="IPR046336">
    <property type="entry name" value="Lon_prtase_N_sf"/>
</dbReference>
<dbReference type="Gene3D" id="2.30.130.40">
    <property type="entry name" value="LON domain-like"/>
    <property type="match status" value="1"/>
</dbReference>
<evidence type="ECO:0000256" key="3">
    <source>
        <dbReference type="ARBA" id="ARBA00022833"/>
    </source>
</evidence>
<dbReference type="SUPFAM" id="SSF88697">
    <property type="entry name" value="PUA domain-like"/>
    <property type="match status" value="1"/>
</dbReference>
<dbReference type="Gene3D" id="1.20.58.1480">
    <property type="match status" value="1"/>
</dbReference>
<dbReference type="SMART" id="SM00464">
    <property type="entry name" value="LON"/>
    <property type="match status" value="1"/>
</dbReference>
<protein>
    <submittedName>
        <fullName evidence="8">LON peptidase N-terminal domain and RING finger protein 1</fullName>
    </submittedName>
</protein>
<feature type="domain" description="Lon N-terminal" evidence="7">
    <location>
        <begin position="358"/>
        <end position="611"/>
    </location>
</feature>
<evidence type="ECO:0000313" key="8">
    <source>
        <dbReference type="EMBL" id="KAK5988929.1"/>
    </source>
</evidence>
<dbReference type="PANTHER" id="PTHR23327:SF42">
    <property type="entry name" value="LON PEPTIDASE N-TERMINAL DOMAIN AND RING FINGER PROTEIN C14F5.10C"/>
    <property type="match status" value="1"/>
</dbReference>
<dbReference type="SUPFAM" id="SSF57850">
    <property type="entry name" value="RING/U-box"/>
    <property type="match status" value="2"/>
</dbReference>
<keyword evidence="2 4" id="KW-0863">Zinc-finger</keyword>
<feature type="compositionally biased region" description="Basic and acidic residues" evidence="5">
    <location>
        <begin position="1"/>
        <end position="10"/>
    </location>
</feature>
<feature type="region of interest" description="Disordered" evidence="5">
    <location>
        <begin position="1"/>
        <end position="68"/>
    </location>
</feature>
<keyword evidence="1" id="KW-0479">Metal-binding</keyword>
<keyword evidence="9" id="KW-1185">Reference proteome</keyword>
<name>A0ABR0S9U0_9HYPO</name>
<evidence type="ECO:0000256" key="1">
    <source>
        <dbReference type="ARBA" id="ARBA00022723"/>
    </source>
</evidence>
<gene>
    <name evidence="8" type="ORF">PT974_10426</name>
</gene>
<dbReference type="InterPro" id="IPR015947">
    <property type="entry name" value="PUA-like_sf"/>
</dbReference>
<dbReference type="InterPro" id="IPR003111">
    <property type="entry name" value="Lon_prtase_N"/>
</dbReference>
<evidence type="ECO:0000256" key="5">
    <source>
        <dbReference type="SAM" id="MobiDB-lite"/>
    </source>
</evidence>
<evidence type="ECO:0000256" key="2">
    <source>
        <dbReference type="ARBA" id="ARBA00022771"/>
    </source>
</evidence>
<reference evidence="8 9" key="1">
    <citation type="submission" date="2024-01" db="EMBL/GenBank/DDBJ databases">
        <title>Complete genome of Cladobotryum mycophilum ATHUM6906.</title>
        <authorList>
            <person name="Christinaki A.C."/>
            <person name="Myridakis A.I."/>
            <person name="Kouvelis V.N."/>
        </authorList>
    </citation>
    <scope>NUCLEOTIDE SEQUENCE [LARGE SCALE GENOMIC DNA]</scope>
    <source>
        <strain evidence="8 9">ATHUM6906</strain>
    </source>
</reference>
<sequence length="615" mass="68170">MSSNHSELDANGHLPAMAGQNGTSQPPPPSSPPLPPAVSPINTMEGLERATEAEEEGSSPVNSHGQYENKITKGARDIVRLFQCRICSQPFTDAVTLPCGQSVCKKCLPDTYPRQSISYPALSDRQEGFRCPFAGCGKEHVVTDCRVDVILNKVSELARNEMRKKEDDARELEVSTQVVVLDPWAVAGITSLRDEDATPQMVCGSKTVATWALAEDGELNIDAEVSYRDLSPVNTTKNNGGAVSSSSSESESLELDVLQKIQQSARSEMDCQVCYALFLEPLTTGCGHTFCRSCLHRILDHSRYCPICRRPLSISPLLDRDLCPSNSTITNIIETFWVDELAARRAAGLLEHHVNQQQLEVPLFVCTLAFPEMPTFLHVFEPRYRLMVRRALEGNKMFGMVLPRPQLHSGDADFHELGTMLRIANVQFYPDGRSLIETVGVSRFKVLRHGSLDGYAVCSTERVDDMSLEDEEAVEAAEVMPAAGVGLENNNGHAGHQGTDEALKASHNQSANSGREGQADKISVADMQRMSTQHLMDFATSFVDRMGEASVPWLTQRMFRVYGEQPSNPATFPWWFASILPVKDVEKYKLLGTSSVRQRLKICCSWIVEWETSRW</sequence>
<proteinExistence type="predicted"/>